<evidence type="ECO:0000256" key="2">
    <source>
        <dbReference type="ARBA" id="ARBA00019841"/>
    </source>
</evidence>
<evidence type="ECO:0000256" key="1">
    <source>
        <dbReference type="ARBA" id="ARBA00005915"/>
    </source>
</evidence>
<dbReference type="InterPro" id="IPR038763">
    <property type="entry name" value="DHH_sf"/>
</dbReference>
<dbReference type="SMART" id="SM00490">
    <property type="entry name" value="HELICc"/>
    <property type="match status" value="1"/>
</dbReference>
<dbReference type="RefSeq" id="WP_013251601.1">
    <property type="nucleotide sequence ID" value="NC_014363.1"/>
</dbReference>
<dbReference type="GO" id="GO:0006281">
    <property type="term" value="P:DNA repair"/>
    <property type="evidence" value="ECO:0007669"/>
    <property type="project" value="InterPro"/>
</dbReference>
<protein>
    <recommendedName>
        <fullName evidence="2">Single-stranded-DNA-specific exonuclease RecJ</fullName>
    </recommendedName>
</protein>
<keyword evidence="5 10" id="KW-0378">Hydrolase</keyword>
<dbReference type="PANTHER" id="PTHR30255:SF2">
    <property type="entry name" value="SINGLE-STRANDED-DNA-SPECIFIC EXONUCLEASE RECJ"/>
    <property type="match status" value="1"/>
</dbReference>
<evidence type="ECO:0000256" key="4">
    <source>
        <dbReference type="ARBA" id="ARBA00022741"/>
    </source>
</evidence>
<dbReference type="InterPro" id="IPR011545">
    <property type="entry name" value="DEAD/DEAH_box_helicase_dom"/>
</dbReference>
<dbReference type="KEGG" id="ols:Olsu_0735"/>
<evidence type="ECO:0000256" key="5">
    <source>
        <dbReference type="ARBA" id="ARBA00022801"/>
    </source>
</evidence>
<dbReference type="InterPro" id="IPR001667">
    <property type="entry name" value="DDH_dom"/>
</dbReference>
<dbReference type="PROSITE" id="PS51194">
    <property type="entry name" value="HELICASE_CTER"/>
    <property type="match status" value="1"/>
</dbReference>
<dbReference type="InterPro" id="IPR041122">
    <property type="entry name" value="RecJ_OB"/>
</dbReference>
<evidence type="ECO:0000313" key="10">
    <source>
        <dbReference type="EMBL" id="ADK67849.1"/>
    </source>
</evidence>
<dbReference type="InterPro" id="IPR001650">
    <property type="entry name" value="Helicase_C-like"/>
</dbReference>
<sequence length="1117" mass="120554">MPGLLGSRRWELLPQDAAAERCLREGCGVSSLVARTLAARGVKDVDEARRFLTPSLERDWADPLLIPGMEGAAQRVGAALDRHETIAVFGDFDVDGMSATCLLTLALRKLGGDVHPYIPYRFGEGYGLSDEALSRVIEGCDPDLIVTVDNGIAAREEVSHLGERGIDVVVTDHHEPAELVPVGVPVTDPKIDPACVSRELAGAGVALKLVQVLGERRGQPDLWRRYTEVATLGTISDMMLLEGENRALVADGIAQMRQTRRPGIVALAATSGVDLSSITADELPFSLIPRLNAAGRMGTTDVAFDLLLTDDAAVAAVLAGRLERTNAERREIESRLTDEAMEKVEATYDGGRVVVVGGEGWHEGVKGIVASRIANRYHVPSILFTISDGVARGSGRSVGTVDLFRAVERCSDVLVRFGGHAGAVGVTCAASNLDAFRSRLGEVMGQLPEEQFVDRGEVSAPVGLSEMSVEAIDSLEVLQPFGQGNKKPLFAVHGVCMRNRTRVGASGNHLRFVATDGVNPVPAIMFRTPQIERACDCEAAVDLVFEPVNETWQGRTKPKLMVRDILYRDAVDLCGDACEAATSLSDDLFSRAGETLSHDAQGDAVPSDAPARRAQLGRLGTDELTDELRRAMIGDHALLPAQREALDRLAAGKSVLCVMATGRGKSLIFHIHAAREAIGRGRASVFVYPLRALVADQSYHLAGSFGRLGMSVRVLTGETPLDERDDSFADLALGSVDVLLTTPEFLAIHAERFASSGRVGFVVVDEAHHAGVAKGGSRSSYTALPRVLERLGGPVALAVTATAEEGVAREICRLLSINADDGVVVDRSVRENLHVVDYRGLHDREAALVSVVATGMKTVVYVNSRERSVSLARMLRKNVPELGQRIAFYNAGLTREDRFRVEAAFRDGRLSCIVSTSAFGEGVNLPDIRNVVLYHMPFGSIEFNQMSGRAGRDGDDAWVYLLFGSRDARINERIICSAAPGRDDLVVLYRTLMTLAGRAGARDGETPLSMGNADIAQVALDVDPTARLDEHSVSCGISIFRELGFLGVSGYGPTRRISMAPSPERMRLERSIRYLEGLRSRDAFSAFRDWVLTSGQQEMLERINKPITPGFGCVVDR</sequence>
<dbReference type="GO" id="GO:0005524">
    <property type="term" value="F:ATP binding"/>
    <property type="evidence" value="ECO:0007669"/>
    <property type="project" value="UniProtKB-KW"/>
</dbReference>
<dbReference type="OrthoDB" id="9809852at2"/>
<dbReference type="InterPro" id="IPR003156">
    <property type="entry name" value="DHHA1_dom"/>
</dbReference>
<dbReference type="GO" id="GO:0003676">
    <property type="term" value="F:nucleic acid binding"/>
    <property type="evidence" value="ECO:0007669"/>
    <property type="project" value="InterPro"/>
</dbReference>
<dbReference type="InterPro" id="IPR051673">
    <property type="entry name" value="SSDNA_exonuclease_RecJ"/>
</dbReference>
<dbReference type="Pfam" id="PF01368">
    <property type="entry name" value="DHH"/>
    <property type="match status" value="1"/>
</dbReference>
<dbReference type="GeneID" id="78512153"/>
<feature type="domain" description="Helicase ATP-binding" evidence="8">
    <location>
        <begin position="646"/>
        <end position="821"/>
    </location>
</feature>
<dbReference type="PANTHER" id="PTHR30255">
    <property type="entry name" value="SINGLE-STRANDED-DNA-SPECIFIC EXONUCLEASE RECJ"/>
    <property type="match status" value="1"/>
</dbReference>
<evidence type="ECO:0000313" key="11">
    <source>
        <dbReference type="Proteomes" id="UP000000333"/>
    </source>
</evidence>
<keyword evidence="3" id="KW-0540">Nuclease</keyword>
<dbReference type="InterPro" id="IPR027417">
    <property type="entry name" value="P-loop_NTPase"/>
</dbReference>
<dbReference type="NCBIfam" id="TIGR00644">
    <property type="entry name" value="recJ"/>
    <property type="match status" value="1"/>
</dbReference>
<dbReference type="GO" id="GO:0006310">
    <property type="term" value="P:DNA recombination"/>
    <property type="evidence" value="ECO:0007669"/>
    <property type="project" value="InterPro"/>
</dbReference>
<organism evidence="10 11">
    <name type="scientific">Olsenella uli (strain ATCC 49627 / DSM 7084 / CCUG 31166 / CIP 109912 / JCM 12494 / LMG 11480 / NCIMB 702895 / VPI D76D-27C)</name>
    <name type="common">Lactobacillus uli</name>
    <dbReference type="NCBI Taxonomy" id="633147"/>
    <lineage>
        <taxon>Bacteria</taxon>
        <taxon>Bacillati</taxon>
        <taxon>Actinomycetota</taxon>
        <taxon>Coriobacteriia</taxon>
        <taxon>Coriobacteriales</taxon>
        <taxon>Atopobiaceae</taxon>
        <taxon>Olsenella</taxon>
    </lineage>
</organism>
<dbReference type="InterPro" id="IPR014001">
    <property type="entry name" value="Helicase_ATP-bd"/>
</dbReference>
<dbReference type="GO" id="GO:0008409">
    <property type="term" value="F:5'-3' exonuclease activity"/>
    <property type="evidence" value="ECO:0007669"/>
    <property type="project" value="InterPro"/>
</dbReference>
<dbReference type="Gene3D" id="3.10.310.30">
    <property type="match status" value="1"/>
</dbReference>
<dbReference type="Pfam" id="PF00270">
    <property type="entry name" value="DEAD"/>
    <property type="match status" value="1"/>
</dbReference>
<gene>
    <name evidence="10" type="ordered locus">Olsu_0735</name>
</gene>
<dbReference type="eggNOG" id="COG0514">
    <property type="taxonomic scope" value="Bacteria"/>
</dbReference>
<dbReference type="Proteomes" id="UP000000333">
    <property type="component" value="Chromosome"/>
</dbReference>
<keyword evidence="6 10" id="KW-0269">Exonuclease</keyword>
<evidence type="ECO:0000256" key="3">
    <source>
        <dbReference type="ARBA" id="ARBA00022722"/>
    </source>
</evidence>
<dbReference type="STRING" id="633147.Olsu_0735"/>
<evidence type="ECO:0000259" key="9">
    <source>
        <dbReference type="PROSITE" id="PS51194"/>
    </source>
</evidence>
<name>E1QZN5_OLSUV</name>
<reference evidence="10 11" key="1">
    <citation type="journal article" date="2010" name="Stand. Genomic Sci.">
        <title>Complete genome sequence of Olsenella uli type strain (VPI D76D-27C).</title>
        <authorList>
            <person name="Goker M."/>
            <person name="Held B."/>
            <person name="Lucas S."/>
            <person name="Nolan M."/>
            <person name="Yasawong M."/>
            <person name="Glavina Del Rio T."/>
            <person name="Tice H."/>
            <person name="Cheng J.F."/>
            <person name="Bruce D."/>
            <person name="Detter J.C."/>
            <person name="Tapia R."/>
            <person name="Han C."/>
            <person name="Goodwin L."/>
            <person name="Pitluck S."/>
            <person name="Liolios K."/>
            <person name="Ivanova N."/>
            <person name="Mavromatis K."/>
            <person name="Mikhailova N."/>
            <person name="Pati A."/>
            <person name="Chen A."/>
            <person name="Palaniappan K."/>
            <person name="Land M."/>
            <person name="Hauser L."/>
            <person name="Chang Y.J."/>
            <person name="Jeffries C.D."/>
            <person name="Rohde M."/>
            <person name="Sikorski J."/>
            <person name="Pukall R."/>
            <person name="Woyke T."/>
            <person name="Bristow J."/>
            <person name="Eisen J.A."/>
            <person name="Markowitz V."/>
            <person name="Hugenholtz P."/>
            <person name="Kyrpides N.C."/>
            <person name="Klenk H.P."/>
            <person name="Lapidus A."/>
        </authorList>
    </citation>
    <scope>NUCLEOTIDE SEQUENCE [LARGE SCALE GENOMIC DNA]</scope>
    <source>
        <strain evidence="11">ATCC 49627 / DSM 7084 / CIP 109912 / JCM 12494 / NCIMB 702895 / VPI D76D-27C</strain>
    </source>
</reference>
<proteinExistence type="inferred from homology"/>
<dbReference type="EMBL" id="CP002106">
    <property type="protein sequence ID" value="ADK67849.1"/>
    <property type="molecule type" value="Genomic_DNA"/>
</dbReference>
<dbReference type="SMART" id="SM00487">
    <property type="entry name" value="DEXDc"/>
    <property type="match status" value="1"/>
</dbReference>
<dbReference type="eggNOG" id="COG0608">
    <property type="taxonomic scope" value="Bacteria"/>
</dbReference>
<dbReference type="InterPro" id="IPR004610">
    <property type="entry name" value="RecJ"/>
</dbReference>
<dbReference type="AlphaFoldDB" id="E1QZN5"/>
<keyword evidence="11" id="KW-1185">Reference proteome</keyword>
<keyword evidence="7" id="KW-0067">ATP-binding</keyword>
<dbReference type="PROSITE" id="PS51192">
    <property type="entry name" value="HELICASE_ATP_BIND_1"/>
    <property type="match status" value="1"/>
</dbReference>
<dbReference type="Gene3D" id="3.40.50.300">
    <property type="entry name" value="P-loop containing nucleotide triphosphate hydrolases"/>
    <property type="match status" value="2"/>
</dbReference>
<dbReference type="Pfam" id="PF00271">
    <property type="entry name" value="Helicase_C"/>
    <property type="match status" value="1"/>
</dbReference>
<evidence type="ECO:0000259" key="8">
    <source>
        <dbReference type="PROSITE" id="PS51192"/>
    </source>
</evidence>
<dbReference type="Pfam" id="PF17768">
    <property type="entry name" value="RecJ_OB"/>
    <property type="match status" value="1"/>
</dbReference>
<feature type="domain" description="Helicase C-terminal" evidence="9">
    <location>
        <begin position="843"/>
        <end position="993"/>
    </location>
</feature>
<keyword evidence="4" id="KW-0547">Nucleotide-binding</keyword>
<comment type="similarity">
    <text evidence="1">Belongs to the RecJ family.</text>
</comment>
<dbReference type="HOGENOM" id="CLU_009736_3_0_11"/>
<dbReference type="Pfam" id="PF02272">
    <property type="entry name" value="DHHA1"/>
    <property type="match status" value="1"/>
</dbReference>
<dbReference type="SUPFAM" id="SSF52540">
    <property type="entry name" value="P-loop containing nucleoside triphosphate hydrolases"/>
    <property type="match status" value="1"/>
</dbReference>
<accession>E1QZN5</accession>
<dbReference type="Gene3D" id="3.90.1640.30">
    <property type="match status" value="1"/>
</dbReference>
<evidence type="ECO:0000256" key="6">
    <source>
        <dbReference type="ARBA" id="ARBA00022839"/>
    </source>
</evidence>
<evidence type="ECO:0000256" key="7">
    <source>
        <dbReference type="ARBA" id="ARBA00022840"/>
    </source>
</evidence>
<dbReference type="SUPFAM" id="SSF64182">
    <property type="entry name" value="DHH phosphoesterases"/>
    <property type="match status" value="1"/>
</dbReference>
<dbReference type="PATRIC" id="fig|633147.7.peg.813"/>